<sequence length="79" mass="9444">MSPTIAYVGPYRFFFYSGDRNEPPHVHVEREGKIAKFWLNPVRLQDSGGFRPHEARRIQQLVEERQAMILEQWNEHFSD</sequence>
<evidence type="ECO:0000313" key="2">
    <source>
        <dbReference type="Proteomes" id="UP000317371"/>
    </source>
</evidence>
<dbReference type="Pfam" id="PF13711">
    <property type="entry name" value="DUF4160"/>
    <property type="match status" value="1"/>
</dbReference>
<accession>A0A540VIM1</accession>
<dbReference type="Proteomes" id="UP000317371">
    <property type="component" value="Unassembled WGS sequence"/>
</dbReference>
<keyword evidence="2" id="KW-1185">Reference proteome</keyword>
<protein>
    <submittedName>
        <fullName evidence="1">DUF4160 domain-containing protein</fullName>
    </submittedName>
</protein>
<dbReference type="AlphaFoldDB" id="A0A540VIM1"/>
<name>A0A540VIM1_9CHLR</name>
<comment type="caution">
    <text evidence="1">The sequence shown here is derived from an EMBL/GenBank/DDBJ whole genome shotgun (WGS) entry which is preliminary data.</text>
</comment>
<organism evidence="1 2">
    <name type="scientific">Litorilinea aerophila</name>
    <dbReference type="NCBI Taxonomy" id="1204385"/>
    <lineage>
        <taxon>Bacteria</taxon>
        <taxon>Bacillati</taxon>
        <taxon>Chloroflexota</taxon>
        <taxon>Caldilineae</taxon>
        <taxon>Caldilineales</taxon>
        <taxon>Caldilineaceae</taxon>
        <taxon>Litorilinea</taxon>
    </lineage>
</organism>
<dbReference type="OrthoDB" id="122670at2"/>
<dbReference type="RefSeq" id="WP_141609900.1">
    <property type="nucleotide sequence ID" value="NZ_VIGC02000010.1"/>
</dbReference>
<proteinExistence type="predicted"/>
<reference evidence="1 2" key="1">
    <citation type="submission" date="2019-06" db="EMBL/GenBank/DDBJ databases">
        <title>Genome sequence of Litorilinea aerophila BAA-2444.</title>
        <authorList>
            <person name="Maclea K.S."/>
            <person name="Maurais E.G."/>
            <person name="Iannazzi L.C."/>
        </authorList>
    </citation>
    <scope>NUCLEOTIDE SEQUENCE [LARGE SCALE GENOMIC DNA]</scope>
    <source>
        <strain evidence="1 2">ATCC BAA-2444</strain>
    </source>
</reference>
<dbReference type="EMBL" id="VIGC01000010">
    <property type="protein sequence ID" value="TQE95983.1"/>
    <property type="molecule type" value="Genomic_DNA"/>
</dbReference>
<dbReference type="InterPro" id="IPR025427">
    <property type="entry name" value="DUF4160"/>
</dbReference>
<dbReference type="InParanoid" id="A0A540VIM1"/>
<evidence type="ECO:0000313" key="1">
    <source>
        <dbReference type="EMBL" id="TQE95983.1"/>
    </source>
</evidence>
<gene>
    <name evidence="1" type="ORF">FKZ61_09590</name>
</gene>